<dbReference type="SMART" id="SM00382">
    <property type="entry name" value="AAA"/>
    <property type="match status" value="1"/>
</dbReference>
<dbReference type="InterPro" id="IPR003439">
    <property type="entry name" value="ABC_transporter-like_ATP-bd"/>
</dbReference>
<accession>A0ABU7VVA6</accession>
<sequence length="249" mass="27324">MDKAIIEVKNLRKSFGALEVLKDVSLSVARSEVVAVIGPSGSGKSTMLRSLAHLEEVNGGTIRIGEDHLVLDGKYPGAAKIKEITSRMGMVFQHFNLFPHLTVRGNLELAPRLTKRLPAADIARKAEELLAKVGLQDKGDAYPANLSGGQKQRVAIARALMMSPEILLFDEPTSALDPELTGEVLEVMRQLAGERMTMVVVTHEMGFAREVADRVMFMADGEFIESGTPDELFGNPRQERTKVFLNRVL</sequence>
<evidence type="ECO:0000256" key="6">
    <source>
        <dbReference type="ARBA" id="ARBA00023136"/>
    </source>
</evidence>
<comment type="subcellular location">
    <subcellularLocation>
        <location evidence="1">Cell membrane</location>
        <topology evidence="1">Peripheral membrane protein</topology>
    </subcellularLocation>
</comment>
<evidence type="ECO:0000256" key="3">
    <source>
        <dbReference type="ARBA" id="ARBA00022475"/>
    </source>
</evidence>
<evidence type="ECO:0000259" key="7">
    <source>
        <dbReference type="PROSITE" id="PS50893"/>
    </source>
</evidence>
<dbReference type="Gene3D" id="3.40.50.300">
    <property type="entry name" value="P-loop containing nucleotide triphosphate hydrolases"/>
    <property type="match status" value="1"/>
</dbReference>
<evidence type="ECO:0000256" key="2">
    <source>
        <dbReference type="ARBA" id="ARBA00022448"/>
    </source>
</evidence>
<keyword evidence="3" id="KW-1003">Cell membrane</keyword>
<evidence type="ECO:0000256" key="5">
    <source>
        <dbReference type="ARBA" id="ARBA00022840"/>
    </source>
</evidence>
<feature type="domain" description="ABC transporter" evidence="7">
    <location>
        <begin position="6"/>
        <end position="245"/>
    </location>
</feature>
<keyword evidence="9" id="KW-1185">Reference proteome</keyword>
<dbReference type="SUPFAM" id="SSF52540">
    <property type="entry name" value="P-loop containing nucleoside triphosphate hydrolases"/>
    <property type="match status" value="1"/>
</dbReference>
<evidence type="ECO:0000313" key="8">
    <source>
        <dbReference type="EMBL" id="MEF2967646.1"/>
    </source>
</evidence>
<organism evidence="8 9">
    <name type="scientific">Paenibacillus haidiansis</name>
    <dbReference type="NCBI Taxonomy" id="1574488"/>
    <lineage>
        <taxon>Bacteria</taxon>
        <taxon>Bacillati</taxon>
        <taxon>Bacillota</taxon>
        <taxon>Bacilli</taxon>
        <taxon>Bacillales</taxon>
        <taxon>Paenibacillaceae</taxon>
        <taxon>Paenibacillus</taxon>
    </lineage>
</organism>
<name>A0ABU7VVA6_9BACL</name>
<dbReference type="PROSITE" id="PS50893">
    <property type="entry name" value="ABC_TRANSPORTER_2"/>
    <property type="match status" value="1"/>
</dbReference>
<dbReference type="Pfam" id="PF00005">
    <property type="entry name" value="ABC_tran"/>
    <property type="match status" value="1"/>
</dbReference>
<protein>
    <submittedName>
        <fullName evidence="8">Amino acid ABC transporter ATP-binding protein</fullName>
    </submittedName>
</protein>
<dbReference type="InterPro" id="IPR003593">
    <property type="entry name" value="AAA+_ATPase"/>
</dbReference>
<keyword evidence="4" id="KW-0547">Nucleotide-binding</keyword>
<dbReference type="InterPro" id="IPR027417">
    <property type="entry name" value="P-loop_NTPase"/>
</dbReference>
<dbReference type="PIRSF" id="PIRSF039085">
    <property type="entry name" value="ABC_ATPase_HisP"/>
    <property type="match status" value="1"/>
</dbReference>
<dbReference type="InterPro" id="IPR050086">
    <property type="entry name" value="MetN_ABC_transporter-like"/>
</dbReference>
<keyword evidence="6" id="KW-0472">Membrane</keyword>
<dbReference type="PANTHER" id="PTHR43166">
    <property type="entry name" value="AMINO ACID IMPORT ATP-BINDING PROTEIN"/>
    <property type="match status" value="1"/>
</dbReference>
<dbReference type="PANTHER" id="PTHR43166:SF35">
    <property type="entry name" value="L-CYSTINE IMPORT ATP-BINDING PROTEIN TCYN"/>
    <property type="match status" value="1"/>
</dbReference>
<dbReference type="Proteomes" id="UP001306950">
    <property type="component" value="Unassembled WGS sequence"/>
</dbReference>
<proteinExistence type="predicted"/>
<dbReference type="CDD" id="cd03262">
    <property type="entry name" value="ABC_HisP_GlnQ"/>
    <property type="match status" value="1"/>
</dbReference>
<dbReference type="EMBL" id="JAZHPZ010000009">
    <property type="protein sequence ID" value="MEF2967646.1"/>
    <property type="molecule type" value="Genomic_DNA"/>
</dbReference>
<gene>
    <name evidence="8" type="ORF">V3851_17595</name>
</gene>
<evidence type="ECO:0000313" key="9">
    <source>
        <dbReference type="Proteomes" id="UP001306950"/>
    </source>
</evidence>
<evidence type="ECO:0000256" key="1">
    <source>
        <dbReference type="ARBA" id="ARBA00004202"/>
    </source>
</evidence>
<dbReference type="RefSeq" id="WP_331847940.1">
    <property type="nucleotide sequence ID" value="NZ_JAZHPZ010000009.1"/>
</dbReference>
<dbReference type="GO" id="GO:0005524">
    <property type="term" value="F:ATP binding"/>
    <property type="evidence" value="ECO:0007669"/>
    <property type="project" value="UniProtKB-KW"/>
</dbReference>
<reference evidence="8 9" key="1">
    <citation type="submission" date="2024-02" db="EMBL/GenBank/DDBJ databases">
        <title>A nitrogen-fixing paenibacillus bacterium.</title>
        <authorList>
            <person name="Zhang W.L."/>
            <person name="Chen S.F."/>
        </authorList>
    </citation>
    <scope>NUCLEOTIDE SEQUENCE [LARGE SCALE GENOMIC DNA]</scope>
    <source>
        <strain evidence="8 9">M1</strain>
    </source>
</reference>
<evidence type="ECO:0000256" key="4">
    <source>
        <dbReference type="ARBA" id="ARBA00022741"/>
    </source>
</evidence>
<dbReference type="InterPro" id="IPR030679">
    <property type="entry name" value="ABC_ATPase_HisP-typ"/>
</dbReference>
<keyword evidence="2" id="KW-0813">Transport</keyword>
<keyword evidence="5 8" id="KW-0067">ATP-binding</keyword>
<dbReference type="InterPro" id="IPR017871">
    <property type="entry name" value="ABC_transporter-like_CS"/>
</dbReference>
<dbReference type="PROSITE" id="PS00211">
    <property type="entry name" value="ABC_TRANSPORTER_1"/>
    <property type="match status" value="1"/>
</dbReference>
<comment type="caution">
    <text evidence="8">The sequence shown here is derived from an EMBL/GenBank/DDBJ whole genome shotgun (WGS) entry which is preliminary data.</text>
</comment>